<keyword evidence="5" id="KW-0238">DNA-binding</keyword>
<evidence type="ECO:0000256" key="5">
    <source>
        <dbReference type="ARBA" id="ARBA00023125"/>
    </source>
</evidence>
<dbReference type="Pfam" id="PF00105">
    <property type="entry name" value="zf-C4"/>
    <property type="match status" value="1"/>
</dbReference>
<keyword evidence="8" id="KW-0539">Nucleus</keyword>
<dbReference type="FunFam" id="3.30.50.10:FF:000120">
    <property type="entry name" value="Nuclear receptor subfamily 2 group E member 3"/>
    <property type="match status" value="1"/>
</dbReference>
<keyword evidence="3" id="KW-0862">Zinc</keyword>
<dbReference type="GO" id="GO:0003700">
    <property type="term" value="F:DNA-binding transcription factor activity"/>
    <property type="evidence" value="ECO:0007669"/>
    <property type="project" value="InterPro"/>
</dbReference>
<evidence type="ECO:0000256" key="2">
    <source>
        <dbReference type="ARBA" id="ARBA00022771"/>
    </source>
</evidence>
<keyword evidence="7 12" id="KW-0675">Receptor</keyword>
<feature type="domain" description="NR LBD" evidence="11">
    <location>
        <begin position="845"/>
        <end position="1063"/>
    </location>
</feature>
<dbReference type="OrthoDB" id="5771769at2759"/>
<feature type="compositionally biased region" description="Polar residues" evidence="9">
    <location>
        <begin position="397"/>
        <end position="408"/>
    </location>
</feature>
<gene>
    <name evidence="12" type="ORF">EWB00_006521</name>
</gene>
<dbReference type="Proteomes" id="UP000311919">
    <property type="component" value="Unassembled WGS sequence"/>
</dbReference>
<dbReference type="SMART" id="SM00399">
    <property type="entry name" value="ZnF_C4"/>
    <property type="match status" value="1"/>
</dbReference>
<dbReference type="Pfam" id="PF00104">
    <property type="entry name" value="Hormone_recep"/>
    <property type="match status" value="1"/>
</dbReference>
<dbReference type="InterPro" id="IPR035500">
    <property type="entry name" value="NHR-like_dom_sf"/>
</dbReference>
<dbReference type="PRINTS" id="PR00047">
    <property type="entry name" value="STROIDFINGER"/>
</dbReference>
<dbReference type="EMBL" id="SKCS01000399">
    <property type="protein sequence ID" value="TNN09046.1"/>
    <property type="molecule type" value="Genomic_DNA"/>
</dbReference>
<evidence type="ECO:0000256" key="6">
    <source>
        <dbReference type="ARBA" id="ARBA00023163"/>
    </source>
</evidence>
<keyword evidence="2" id="KW-0863">Zinc-finger</keyword>
<dbReference type="InterPro" id="IPR001628">
    <property type="entry name" value="Znf_hrmn_rcpt"/>
</dbReference>
<evidence type="ECO:0000256" key="3">
    <source>
        <dbReference type="ARBA" id="ARBA00022833"/>
    </source>
</evidence>
<feature type="domain" description="Nuclear receptor" evidence="10">
    <location>
        <begin position="286"/>
        <end position="362"/>
    </location>
</feature>
<name>A0A4Z2CXQ6_SCHJA</name>
<keyword evidence="4" id="KW-0805">Transcription regulation</keyword>
<evidence type="ECO:0000259" key="11">
    <source>
        <dbReference type="PROSITE" id="PS51843"/>
    </source>
</evidence>
<dbReference type="GO" id="GO:0043565">
    <property type="term" value="F:sequence-specific DNA binding"/>
    <property type="evidence" value="ECO:0007669"/>
    <property type="project" value="InterPro"/>
</dbReference>
<dbReference type="SUPFAM" id="SSF48508">
    <property type="entry name" value="Nuclear receptor ligand-binding domain"/>
    <property type="match status" value="1"/>
</dbReference>
<dbReference type="InterPro" id="IPR000536">
    <property type="entry name" value="Nucl_hrmn_rcpt_lig-bd"/>
</dbReference>
<feature type="region of interest" description="Disordered" evidence="9">
    <location>
        <begin position="397"/>
        <end position="426"/>
    </location>
</feature>
<keyword evidence="13" id="KW-1185">Reference proteome</keyword>
<organism evidence="12 13">
    <name type="scientific">Schistosoma japonicum</name>
    <name type="common">Blood fluke</name>
    <dbReference type="NCBI Taxonomy" id="6182"/>
    <lineage>
        <taxon>Eukaryota</taxon>
        <taxon>Metazoa</taxon>
        <taxon>Spiralia</taxon>
        <taxon>Lophotrochozoa</taxon>
        <taxon>Platyhelminthes</taxon>
        <taxon>Trematoda</taxon>
        <taxon>Digenea</taxon>
        <taxon>Strigeidida</taxon>
        <taxon>Schistosomatoidea</taxon>
        <taxon>Schistosomatidae</taxon>
        <taxon>Schistosoma</taxon>
    </lineage>
</organism>
<evidence type="ECO:0000313" key="13">
    <source>
        <dbReference type="Proteomes" id="UP000311919"/>
    </source>
</evidence>
<dbReference type="GO" id="GO:0008270">
    <property type="term" value="F:zinc ion binding"/>
    <property type="evidence" value="ECO:0007669"/>
    <property type="project" value="UniProtKB-KW"/>
</dbReference>
<evidence type="ECO:0000256" key="1">
    <source>
        <dbReference type="ARBA" id="ARBA00022723"/>
    </source>
</evidence>
<reference evidence="12 13" key="1">
    <citation type="submission" date="2019-03" db="EMBL/GenBank/DDBJ databases">
        <title>An improved genome assembly of the fluke Schistosoma japonicum.</title>
        <authorList>
            <person name="Hu W."/>
            <person name="Luo F."/>
            <person name="Yin M."/>
            <person name="Mo X."/>
            <person name="Sun C."/>
            <person name="Wu Q."/>
            <person name="Zhu B."/>
            <person name="Xiang M."/>
            <person name="Wang J."/>
            <person name="Wang Y."/>
            <person name="Zhang T."/>
            <person name="Xu B."/>
            <person name="Zheng H."/>
            <person name="Feng Z."/>
        </authorList>
    </citation>
    <scope>NUCLEOTIDE SEQUENCE [LARGE SCALE GENOMIC DNA]</scope>
    <source>
        <strain evidence="12">HuSjv2</strain>
        <tissue evidence="12">Worms</tissue>
    </source>
</reference>
<accession>A0A4Z2CXQ6</accession>
<evidence type="ECO:0000256" key="8">
    <source>
        <dbReference type="ARBA" id="ARBA00023242"/>
    </source>
</evidence>
<proteinExistence type="predicted"/>
<evidence type="ECO:0000313" key="12">
    <source>
        <dbReference type="EMBL" id="TNN09046.1"/>
    </source>
</evidence>
<dbReference type="AlphaFoldDB" id="A0A4Z2CXQ6"/>
<sequence>MEINCNENDNESSSLQYTNNNLINRTDLFNSNERFISNNYEDYDESNKLVDISSYRESTNMNIQHSHFGEIQNSKTLNSNTGNSQTNNNISMQFTDNIINPLVPSEKDKSVVSSTPVNQFTVPSLFQPTIGTNDIFNFSSLLSNSTLWLSHLMKNNQLSMPSSTYPVIWANTSTNINHFTEETTSYNWKCDFKNNKNVSENDHLGIKFSDMQPFSERAFNSLMIKKPSAHIDLTTEHHNINEKNAYGCSDSYQLSKSNLSLKHSITDEMNEFTEKLRDIKRVNHNGLYCIVCGDISSGKHYGILACNGCSGFFKRSVRRKLIYRCQAGNGLCIIDKAHRNQCQACRLKKCMRMGMNKDAVQNERQPRKGSHFNIQTNLMSTKHHGLGILHSPSNKSFSSIPDNNQLTNDKPFEEPNSIHKDSSNNSISSEYTQINENSLSENINTYENILKNDSDWLQTDTSKYHSHILKRSHSLQQKKLSNRKLANKTGVFNEPKYVDTSNCHHYQEEENLPFDLTSNVQPSKTPFTIGTTSAFSSISSFSLTNGTTSHQLFGAKHFQTINSSPSQLMNATMHNLDNNCSIPSSSVYSDYKMQKLYLHLLNIFNLSKSINKITNEKINNTNIYDVTDSVAGKSFEYLKNLPINKLKQTSENFADHTGNTETNLRFTNILNNHHNTNLNDNNYDVNEIFKSYYFPTNNTSTLTSVDSFIPHYNSFHFPNSIIKDDANSLLCCETENNDSTESDKQNKNGKLSNNLFLNTTLQQFEEYMKAYNLQSSLLPTKFNEINKFISDYKSLKKNLYYINTMNSNLSNELNTSFNSLSQHTDNNLDKLSFIKTNDPFQYSNEKLSQLNNNSDNYTNIFIECIFQSNNSFISNFENHNEMKNLFSEVFYPLIKKLINWTDTITNFTRLCKQDQKILFSQTWMNLLMLFWLESQQQQPQQQRQQSESFGNQTNSKCQFTGNCWNLPIDLCEQYQRIQPDVTESNLLKLMLLFNVDNIEMPNHKTIDYIQKQLRLQLTQYEWITHPNNVLRCNQLLLLNTSIQKFDKTMFKASIFVENPSKSS</sequence>
<dbReference type="PROSITE" id="PS00031">
    <property type="entry name" value="NUCLEAR_REC_DBD_1"/>
    <property type="match status" value="1"/>
</dbReference>
<dbReference type="PANTHER" id="PTHR24083">
    <property type="entry name" value="NUCLEAR HORMONE RECEPTOR"/>
    <property type="match status" value="1"/>
</dbReference>
<dbReference type="InterPro" id="IPR050274">
    <property type="entry name" value="Nuclear_hormone_rcpt_NR2"/>
</dbReference>
<keyword evidence="6" id="KW-0804">Transcription</keyword>
<comment type="caution">
    <text evidence="12">The sequence shown here is derived from an EMBL/GenBank/DDBJ whole genome shotgun (WGS) entry which is preliminary data.</text>
</comment>
<dbReference type="PROSITE" id="PS51843">
    <property type="entry name" value="NR_LBD"/>
    <property type="match status" value="1"/>
</dbReference>
<dbReference type="SUPFAM" id="SSF57716">
    <property type="entry name" value="Glucocorticoid receptor-like (DNA-binding domain)"/>
    <property type="match status" value="1"/>
</dbReference>
<feature type="compositionally biased region" description="Basic and acidic residues" evidence="9">
    <location>
        <begin position="410"/>
        <end position="422"/>
    </location>
</feature>
<dbReference type="PROSITE" id="PS51030">
    <property type="entry name" value="NUCLEAR_REC_DBD_2"/>
    <property type="match status" value="1"/>
</dbReference>
<evidence type="ECO:0000256" key="9">
    <source>
        <dbReference type="SAM" id="MobiDB-lite"/>
    </source>
</evidence>
<evidence type="ECO:0000256" key="7">
    <source>
        <dbReference type="ARBA" id="ARBA00023170"/>
    </source>
</evidence>
<dbReference type="STRING" id="6182.A0A4Z2CXQ6"/>
<evidence type="ECO:0000259" key="10">
    <source>
        <dbReference type="PROSITE" id="PS51030"/>
    </source>
</evidence>
<evidence type="ECO:0000256" key="4">
    <source>
        <dbReference type="ARBA" id="ARBA00023015"/>
    </source>
</evidence>
<dbReference type="CDD" id="cd06970">
    <property type="entry name" value="NR_DBD_PNR"/>
    <property type="match status" value="1"/>
</dbReference>
<protein>
    <submittedName>
        <fullName evidence="12">Photoreceptor-specific nuclear receptor</fullName>
    </submittedName>
</protein>
<keyword evidence="1" id="KW-0479">Metal-binding</keyword>
<dbReference type="Gene3D" id="3.30.50.10">
    <property type="entry name" value="Erythroid Transcription Factor GATA-1, subunit A"/>
    <property type="match status" value="1"/>
</dbReference>
<dbReference type="Gene3D" id="1.10.565.10">
    <property type="entry name" value="Retinoid X Receptor"/>
    <property type="match status" value="1"/>
</dbReference>
<dbReference type="InterPro" id="IPR013088">
    <property type="entry name" value="Znf_NHR/GATA"/>
</dbReference>